<accession>A0A0P7ZG66</accession>
<dbReference type="Pfam" id="PF21349">
    <property type="entry name" value="RUBY_RBDX"/>
    <property type="match status" value="1"/>
</dbReference>
<sequence length="174" mass="20126">MNKGEQFVCTVCGYNMVGYLPDNCPFCGATKDHFITSQECSSRYKVVEMPVTGSVTRLNSYPKLGLEHAAYRIRTDNKTYWIDCPSCFDQSLPPMDDIMFTHFHFLGASNQYREHFSSSVRIHDDDSKFKLCRGFTFDKTFQANFKESGIDAYHIDGHTPGFTCYFFEDVFFHM</sequence>
<dbReference type="EMBL" id="LKCM01000125">
    <property type="protein sequence ID" value="KPQ43824.1"/>
    <property type="molecule type" value="Genomic_DNA"/>
</dbReference>
<organism evidence="2 3">
    <name type="scientific">Candidatus Methanoperedens nitratireducens</name>
    <dbReference type="NCBI Taxonomy" id="1392998"/>
    <lineage>
        <taxon>Archaea</taxon>
        <taxon>Methanobacteriati</taxon>
        <taxon>Methanobacteriota</taxon>
        <taxon>Stenosarchaea group</taxon>
        <taxon>Methanomicrobia</taxon>
        <taxon>Methanosarcinales</taxon>
        <taxon>ANME-2 cluster</taxon>
        <taxon>Candidatus Methanoperedentaceae</taxon>
        <taxon>Candidatus Methanoperedens</taxon>
    </lineage>
</organism>
<name>A0A0P7ZG66_9EURY</name>
<dbReference type="InterPro" id="IPR048574">
    <property type="entry name" value="RUBY_RBDX"/>
</dbReference>
<dbReference type="GO" id="GO:0005506">
    <property type="term" value="F:iron ion binding"/>
    <property type="evidence" value="ECO:0007669"/>
    <property type="project" value="InterPro"/>
</dbReference>
<dbReference type="InterPro" id="IPR036866">
    <property type="entry name" value="RibonucZ/Hydroxyglut_hydro"/>
</dbReference>
<protein>
    <recommendedName>
        <fullName evidence="1">Rubredoxin-like domain-containing protein</fullName>
    </recommendedName>
</protein>
<evidence type="ECO:0000313" key="3">
    <source>
        <dbReference type="Proteomes" id="UP000050360"/>
    </source>
</evidence>
<dbReference type="AlphaFoldDB" id="A0A0P7ZG66"/>
<feature type="domain" description="Rubredoxin-like" evidence="1">
    <location>
        <begin position="4"/>
        <end position="37"/>
    </location>
</feature>
<evidence type="ECO:0000313" key="2">
    <source>
        <dbReference type="EMBL" id="KPQ43824.1"/>
    </source>
</evidence>
<dbReference type="InterPro" id="IPR024934">
    <property type="entry name" value="Rubredoxin-like_dom"/>
</dbReference>
<evidence type="ECO:0000259" key="1">
    <source>
        <dbReference type="PROSITE" id="PS50903"/>
    </source>
</evidence>
<comment type="caution">
    <text evidence="2">The sequence shown here is derived from an EMBL/GenBank/DDBJ whole genome shotgun (WGS) entry which is preliminary data.</text>
</comment>
<dbReference type="Proteomes" id="UP000050360">
    <property type="component" value="Unassembled WGS sequence"/>
</dbReference>
<dbReference type="SUPFAM" id="SSF56281">
    <property type="entry name" value="Metallo-hydrolase/oxidoreductase"/>
    <property type="match status" value="1"/>
</dbReference>
<dbReference type="PATRIC" id="fig|1719120.3.peg.1743"/>
<gene>
    <name evidence="2" type="ORF">MPEBLZ_01605</name>
</gene>
<dbReference type="PROSITE" id="PS50903">
    <property type="entry name" value="RUBREDOXIN_LIKE"/>
    <property type="match status" value="1"/>
</dbReference>
<dbReference type="Gene3D" id="2.20.28.10">
    <property type="match status" value="1"/>
</dbReference>
<dbReference type="Gene3D" id="3.60.15.10">
    <property type="entry name" value="Ribonuclease Z/Hydroxyacylglutathione hydrolase-like"/>
    <property type="match status" value="1"/>
</dbReference>
<reference evidence="2 3" key="1">
    <citation type="submission" date="2015-09" db="EMBL/GenBank/DDBJ databases">
        <title>A metagenomics-based metabolic model of nitrate-dependent anaerobic oxidation of methane by Methanoperedens-like archaea.</title>
        <authorList>
            <person name="Arshad A."/>
            <person name="Speth D.R."/>
            <person name="De Graaf R.M."/>
            <person name="Op Den Camp H.J."/>
            <person name="Jetten M.S."/>
            <person name="Welte C.U."/>
        </authorList>
    </citation>
    <scope>NUCLEOTIDE SEQUENCE [LARGE SCALE GENOMIC DNA]</scope>
</reference>
<dbReference type="SUPFAM" id="SSF57802">
    <property type="entry name" value="Rubredoxin-like"/>
    <property type="match status" value="1"/>
</dbReference>
<proteinExistence type="predicted"/>